<comment type="caution">
    <text evidence="2">The sequence shown here is derived from an EMBL/GenBank/DDBJ whole genome shotgun (WGS) entry which is preliminary data.</text>
</comment>
<keyword evidence="3" id="KW-1185">Reference proteome</keyword>
<proteinExistence type="predicted"/>
<dbReference type="EMBL" id="BORW01000001">
    <property type="protein sequence ID" value="GIO65566.1"/>
    <property type="molecule type" value="Genomic_DNA"/>
</dbReference>
<sequence>MEKMSSKNDVRLGLFIVIAGVVILLGKLGVFGFLGRTLWPFAIIIVGLLLHLLFFGKRARAYVLIPGGALVVYGLLFAICNFWGFDLLSYLWPMFLLGIAVGVYEYHMFESPKPEGVLLIALFLGVVSLVLLFFTLLHTGAIYVLAVLLIALGIWFISGKGRSRGNKWNRGW</sequence>
<reference evidence="2 3" key="1">
    <citation type="submission" date="2021-03" db="EMBL/GenBank/DDBJ databases">
        <title>Antimicrobial resistance genes in bacteria isolated from Japanese honey, and their potential for conferring macrolide and lincosamide resistance in the American foulbrood pathogen Paenibacillus larvae.</title>
        <authorList>
            <person name="Okamoto M."/>
            <person name="Kumagai M."/>
            <person name="Kanamori H."/>
            <person name="Takamatsu D."/>
        </authorList>
    </citation>
    <scope>NUCLEOTIDE SEQUENCE [LARGE SCALE GENOMIC DNA]</scope>
    <source>
        <strain evidence="2 3">J21TS3</strain>
    </source>
</reference>
<gene>
    <name evidence="2" type="ORF">J21TS3_03870</name>
</gene>
<feature type="transmembrane region" description="Helical" evidence="1">
    <location>
        <begin position="90"/>
        <end position="109"/>
    </location>
</feature>
<evidence type="ECO:0000313" key="2">
    <source>
        <dbReference type="EMBL" id="GIO65566.1"/>
    </source>
</evidence>
<feature type="transmembrane region" description="Helical" evidence="1">
    <location>
        <begin position="62"/>
        <end position="84"/>
    </location>
</feature>
<accession>A0ABQ4LS25</accession>
<organism evidence="2 3">
    <name type="scientific">Paenibacillus cookii</name>
    <dbReference type="NCBI Taxonomy" id="157839"/>
    <lineage>
        <taxon>Bacteria</taxon>
        <taxon>Bacillati</taxon>
        <taxon>Bacillota</taxon>
        <taxon>Bacilli</taxon>
        <taxon>Bacillales</taxon>
        <taxon>Paenibacillaceae</taxon>
        <taxon>Paenibacillus</taxon>
    </lineage>
</organism>
<evidence type="ECO:0000256" key="1">
    <source>
        <dbReference type="SAM" id="Phobius"/>
    </source>
</evidence>
<evidence type="ECO:0000313" key="3">
    <source>
        <dbReference type="Proteomes" id="UP000680638"/>
    </source>
</evidence>
<feature type="transmembrane region" description="Helical" evidence="1">
    <location>
        <begin position="140"/>
        <end position="158"/>
    </location>
</feature>
<protein>
    <recommendedName>
        <fullName evidence="4">DUF5668 domain-containing protein</fullName>
    </recommendedName>
</protein>
<feature type="transmembrane region" description="Helical" evidence="1">
    <location>
        <begin position="12"/>
        <end position="31"/>
    </location>
</feature>
<feature type="transmembrane region" description="Helical" evidence="1">
    <location>
        <begin position="37"/>
        <end position="55"/>
    </location>
</feature>
<evidence type="ECO:0008006" key="4">
    <source>
        <dbReference type="Google" id="ProtNLM"/>
    </source>
</evidence>
<name>A0ABQ4LS25_9BACL</name>
<keyword evidence="1" id="KW-0472">Membrane</keyword>
<keyword evidence="1" id="KW-0812">Transmembrane</keyword>
<feature type="transmembrane region" description="Helical" evidence="1">
    <location>
        <begin position="116"/>
        <end position="134"/>
    </location>
</feature>
<keyword evidence="1" id="KW-1133">Transmembrane helix</keyword>
<dbReference type="Proteomes" id="UP000680638">
    <property type="component" value="Unassembled WGS sequence"/>
</dbReference>